<gene>
    <name evidence="1" type="ORF">L3Q82_015353</name>
</gene>
<accession>A0ACB8VTV4</accession>
<keyword evidence="2" id="KW-1185">Reference proteome</keyword>
<dbReference type="Proteomes" id="UP000831701">
    <property type="component" value="Chromosome 18"/>
</dbReference>
<comment type="caution">
    <text evidence="1">The sequence shown here is derived from an EMBL/GenBank/DDBJ whole genome shotgun (WGS) entry which is preliminary data.</text>
</comment>
<name>A0ACB8VTV4_9TELE</name>
<organism evidence="1 2">
    <name type="scientific">Scortum barcoo</name>
    <name type="common">barcoo grunter</name>
    <dbReference type="NCBI Taxonomy" id="214431"/>
    <lineage>
        <taxon>Eukaryota</taxon>
        <taxon>Metazoa</taxon>
        <taxon>Chordata</taxon>
        <taxon>Craniata</taxon>
        <taxon>Vertebrata</taxon>
        <taxon>Euteleostomi</taxon>
        <taxon>Actinopterygii</taxon>
        <taxon>Neopterygii</taxon>
        <taxon>Teleostei</taxon>
        <taxon>Neoteleostei</taxon>
        <taxon>Acanthomorphata</taxon>
        <taxon>Eupercaria</taxon>
        <taxon>Centrarchiformes</taxon>
        <taxon>Terapontoidei</taxon>
        <taxon>Terapontidae</taxon>
        <taxon>Scortum</taxon>
    </lineage>
</organism>
<feature type="non-terminal residue" evidence="1">
    <location>
        <position position="1"/>
    </location>
</feature>
<evidence type="ECO:0000313" key="2">
    <source>
        <dbReference type="Proteomes" id="UP000831701"/>
    </source>
</evidence>
<protein>
    <submittedName>
        <fullName evidence="1">Uncharacterized protein</fullName>
    </submittedName>
</protein>
<evidence type="ECO:0000313" key="1">
    <source>
        <dbReference type="EMBL" id="KAI3358969.1"/>
    </source>
</evidence>
<reference evidence="1" key="1">
    <citation type="submission" date="2022-04" db="EMBL/GenBank/DDBJ databases">
        <title>Jade perch genome.</title>
        <authorList>
            <person name="Chao B."/>
        </authorList>
    </citation>
    <scope>NUCLEOTIDE SEQUENCE</scope>
    <source>
        <strain evidence="1">CB-2022</strain>
    </source>
</reference>
<sequence length="137" mass="15783">IIHQIVEEKTSVTLPCPHAVDRKVTWSREKDERKVDIFTVDGDREIRHDTDRRYSTLADKSLYINSVTVSDSGRYFCNEAAVELTVIPSDAPYLWQTSVRLVIGILYLIVMISIIIFTWRKAHQIKKQHATEPGNDV</sequence>
<dbReference type="EMBL" id="CM041548">
    <property type="protein sequence ID" value="KAI3358969.1"/>
    <property type="molecule type" value="Genomic_DNA"/>
</dbReference>
<proteinExistence type="predicted"/>